<dbReference type="Proteomes" id="UP000244338">
    <property type="component" value="Unassembled WGS sequence"/>
</dbReference>
<comment type="caution">
    <text evidence="7">The sequence shown here is derived from an EMBL/GenBank/DDBJ whole genome shotgun (WGS) entry which is preliminary data.</text>
</comment>
<protein>
    <submittedName>
        <fullName evidence="7">Serine protease, DegP/HtrA, do-like</fullName>
    </submittedName>
</protein>
<dbReference type="Gene3D" id="2.40.10.120">
    <property type="match status" value="1"/>
</dbReference>
<keyword evidence="5" id="KW-0812">Transmembrane</keyword>
<dbReference type="PANTHER" id="PTHR43343">
    <property type="entry name" value="PEPTIDASE S12"/>
    <property type="match status" value="1"/>
</dbReference>
<evidence type="ECO:0000256" key="1">
    <source>
        <dbReference type="ARBA" id="ARBA00022670"/>
    </source>
</evidence>
<dbReference type="Pfam" id="PF13365">
    <property type="entry name" value="Trypsin_2"/>
    <property type="match status" value="1"/>
</dbReference>
<dbReference type="InterPro" id="IPR001940">
    <property type="entry name" value="Peptidase_S1C"/>
</dbReference>
<evidence type="ECO:0000256" key="2">
    <source>
        <dbReference type="ARBA" id="ARBA00022801"/>
    </source>
</evidence>
<sequence>MVRRGQNWDGWTREVTPRRSSSFFTALFGALLGAGLMILLFQFGITGKGWALNGTEQDTHRPEGPNASTQDATAPEIREGVQEVRAPTPALAGLSVSDIVASVADGVVGVINLSQAEDFWSRTGTTFIQGSGSGIIFEDTGEALHIATNHHVIEGAHSVEILLPDGERVRTKILGSDRLSDLAVLSIPKKEGRRYTVLTFGNSDDLKPGDATIAIGNPLGLDYLRTVTAGVISATNRSIAQDLSGRGEVDWELDVLQTDAAINPGNSGGALINMAGEVIGIASAKISEVGVEGIGFAIPSNTAYPVLKTLLREGRIERAYMGITPKDLTAFESQHKDGTFFLPDHIDTGVVVIGLDSGGPAEQSGIREMDVIVQLDDVPVPTSAAFRKYLYTHKKPGDTVHVTFYRDGKEREGLVKLGKMP</sequence>
<dbReference type="InterPro" id="IPR009003">
    <property type="entry name" value="Peptidase_S1_PA"/>
</dbReference>
<evidence type="ECO:0000256" key="5">
    <source>
        <dbReference type="SAM" id="Phobius"/>
    </source>
</evidence>
<dbReference type="Gene3D" id="2.30.42.10">
    <property type="match status" value="1"/>
</dbReference>
<dbReference type="SUPFAM" id="SSF50494">
    <property type="entry name" value="Trypsin-like serine proteases"/>
    <property type="match status" value="1"/>
</dbReference>
<dbReference type="PRINTS" id="PR00834">
    <property type="entry name" value="PROTEASES2C"/>
</dbReference>
<keyword evidence="3" id="KW-0720">Serine protease</keyword>
<feature type="region of interest" description="Disordered" evidence="4">
    <location>
        <begin position="54"/>
        <end position="73"/>
    </location>
</feature>
<keyword evidence="5" id="KW-0472">Membrane</keyword>
<accession>A0A2R6Y449</accession>
<evidence type="ECO:0000259" key="6">
    <source>
        <dbReference type="SMART" id="SM00228"/>
    </source>
</evidence>
<dbReference type="InterPro" id="IPR036034">
    <property type="entry name" value="PDZ_sf"/>
</dbReference>
<dbReference type="SMART" id="SM00228">
    <property type="entry name" value="PDZ"/>
    <property type="match status" value="1"/>
</dbReference>
<evidence type="ECO:0000256" key="3">
    <source>
        <dbReference type="ARBA" id="ARBA00022825"/>
    </source>
</evidence>
<evidence type="ECO:0000256" key="4">
    <source>
        <dbReference type="SAM" id="MobiDB-lite"/>
    </source>
</evidence>
<reference evidence="8" key="1">
    <citation type="journal article" date="2018" name="Sci. Rep.">
        <title>Lignite coal burning seam in the remote Altai Mountains harbors a hydrogen-driven thermophilic microbial community.</title>
        <authorList>
            <person name="Kadnikov V.V."/>
            <person name="Mardanov A.V."/>
            <person name="Ivasenko D.A."/>
            <person name="Antsiferov D.V."/>
            <person name="Beletsky A.V."/>
            <person name="Karnachuk O.V."/>
            <person name="Ravin N.V."/>
        </authorList>
    </citation>
    <scope>NUCLEOTIDE SEQUENCE [LARGE SCALE GENOMIC DNA]</scope>
</reference>
<dbReference type="PANTHER" id="PTHR43343:SF3">
    <property type="entry name" value="PROTEASE DO-LIKE 8, CHLOROPLASTIC"/>
    <property type="match status" value="1"/>
</dbReference>
<keyword evidence="1 7" id="KW-0645">Protease</keyword>
<name>A0A2R6Y449_9BACL</name>
<dbReference type="EMBL" id="PEBX01000007">
    <property type="protein sequence ID" value="PTQ57457.1"/>
    <property type="molecule type" value="Genomic_DNA"/>
</dbReference>
<evidence type="ECO:0000313" key="8">
    <source>
        <dbReference type="Proteomes" id="UP000244338"/>
    </source>
</evidence>
<dbReference type="InterPro" id="IPR001478">
    <property type="entry name" value="PDZ"/>
</dbReference>
<evidence type="ECO:0000313" key="7">
    <source>
        <dbReference type="EMBL" id="PTQ57457.1"/>
    </source>
</evidence>
<dbReference type="InterPro" id="IPR051201">
    <property type="entry name" value="Chloro_Bact_Ser_Proteases"/>
</dbReference>
<dbReference type="SUPFAM" id="SSF50156">
    <property type="entry name" value="PDZ domain-like"/>
    <property type="match status" value="1"/>
</dbReference>
<proteinExistence type="predicted"/>
<dbReference type="Pfam" id="PF13180">
    <property type="entry name" value="PDZ_2"/>
    <property type="match status" value="1"/>
</dbReference>
<gene>
    <name evidence="7" type="ORF">BSOLF_1612</name>
</gene>
<feature type="domain" description="PDZ" evidence="6">
    <location>
        <begin position="319"/>
        <end position="408"/>
    </location>
</feature>
<dbReference type="GO" id="GO:0004252">
    <property type="term" value="F:serine-type endopeptidase activity"/>
    <property type="evidence" value="ECO:0007669"/>
    <property type="project" value="InterPro"/>
</dbReference>
<keyword evidence="5" id="KW-1133">Transmembrane helix</keyword>
<organism evidence="7 8">
    <name type="scientific">Candidatus Carbonibacillus altaicus</name>
    <dbReference type="NCBI Taxonomy" id="2163959"/>
    <lineage>
        <taxon>Bacteria</taxon>
        <taxon>Bacillati</taxon>
        <taxon>Bacillota</taxon>
        <taxon>Bacilli</taxon>
        <taxon>Bacillales</taxon>
        <taxon>Candidatus Carbonibacillus</taxon>
    </lineage>
</organism>
<keyword evidence="2" id="KW-0378">Hydrolase</keyword>
<feature type="transmembrane region" description="Helical" evidence="5">
    <location>
        <begin position="21"/>
        <end position="45"/>
    </location>
</feature>
<dbReference type="AlphaFoldDB" id="A0A2R6Y449"/>
<dbReference type="GO" id="GO:0006508">
    <property type="term" value="P:proteolysis"/>
    <property type="evidence" value="ECO:0007669"/>
    <property type="project" value="UniProtKB-KW"/>
</dbReference>